<organism evidence="1 2">
    <name type="scientific">Psophocarpus tetragonolobus</name>
    <name type="common">Winged bean</name>
    <name type="synonym">Dolichos tetragonolobus</name>
    <dbReference type="NCBI Taxonomy" id="3891"/>
    <lineage>
        <taxon>Eukaryota</taxon>
        <taxon>Viridiplantae</taxon>
        <taxon>Streptophyta</taxon>
        <taxon>Embryophyta</taxon>
        <taxon>Tracheophyta</taxon>
        <taxon>Spermatophyta</taxon>
        <taxon>Magnoliopsida</taxon>
        <taxon>eudicotyledons</taxon>
        <taxon>Gunneridae</taxon>
        <taxon>Pentapetalae</taxon>
        <taxon>rosids</taxon>
        <taxon>fabids</taxon>
        <taxon>Fabales</taxon>
        <taxon>Fabaceae</taxon>
        <taxon>Papilionoideae</taxon>
        <taxon>50 kb inversion clade</taxon>
        <taxon>NPAAA clade</taxon>
        <taxon>indigoferoid/millettioid clade</taxon>
        <taxon>Phaseoleae</taxon>
        <taxon>Psophocarpus</taxon>
    </lineage>
</organism>
<accession>A0AAN9SLN9</accession>
<keyword evidence="2" id="KW-1185">Reference proteome</keyword>
<dbReference type="Proteomes" id="UP001386955">
    <property type="component" value="Unassembled WGS sequence"/>
</dbReference>
<evidence type="ECO:0000313" key="2">
    <source>
        <dbReference type="Proteomes" id="UP001386955"/>
    </source>
</evidence>
<proteinExistence type="predicted"/>
<comment type="caution">
    <text evidence="1">The sequence shown here is derived from an EMBL/GenBank/DDBJ whole genome shotgun (WGS) entry which is preliminary data.</text>
</comment>
<reference evidence="1 2" key="1">
    <citation type="submission" date="2024-01" db="EMBL/GenBank/DDBJ databases">
        <title>The genomes of 5 underutilized Papilionoideae crops provide insights into root nodulation and disease resistanc.</title>
        <authorList>
            <person name="Jiang F."/>
        </authorList>
    </citation>
    <scope>NUCLEOTIDE SEQUENCE [LARGE SCALE GENOMIC DNA]</scope>
    <source>
        <strain evidence="1">DUOXIRENSHENG_FW03</strain>
        <tissue evidence="1">Leaves</tissue>
    </source>
</reference>
<dbReference type="InterPro" id="IPR011065">
    <property type="entry name" value="Kunitz_inhibitor_STI-like_sf"/>
</dbReference>
<protein>
    <submittedName>
        <fullName evidence="1">Uncharacterized protein</fullName>
    </submittedName>
</protein>
<dbReference type="EMBL" id="JAYMYS010000004">
    <property type="protein sequence ID" value="KAK7395537.1"/>
    <property type="molecule type" value="Genomic_DNA"/>
</dbReference>
<evidence type="ECO:0000313" key="1">
    <source>
        <dbReference type="EMBL" id="KAK7395537.1"/>
    </source>
</evidence>
<name>A0AAN9SLN9_PSOTE</name>
<gene>
    <name evidence="1" type="ORF">VNO78_16098</name>
</gene>
<dbReference type="SUPFAM" id="SSF50386">
    <property type="entry name" value="STI-like"/>
    <property type="match status" value="1"/>
</dbReference>
<sequence length="75" mass="8003">MPTPRPELGGGITLSLSKNENCPISVMKEPKFGIGLALEFSSPGRTLLPLREGDYLTESHVLRSNISSSSSKGCL</sequence>
<dbReference type="AlphaFoldDB" id="A0AAN9SLN9"/>